<dbReference type="Proteomes" id="UP000054495">
    <property type="component" value="Unassembled WGS sequence"/>
</dbReference>
<feature type="binding site" evidence="12">
    <location>
        <position position="99"/>
    </location>
    <ligand>
        <name>Zn(2+)</name>
        <dbReference type="ChEBI" id="CHEBI:29105"/>
        <note>catalytic</note>
    </ligand>
</feature>
<evidence type="ECO:0000256" key="2">
    <source>
        <dbReference type="ARBA" id="ARBA00022525"/>
    </source>
</evidence>
<keyword evidence="4 12" id="KW-0645">Protease</keyword>
<evidence type="ECO:0000256" key="7">
    <source>
        <dbReference type="ARBA" id="ARBA00022833"/>
    </source>
</evidence>
<evidence type="ECO:0000256" key="4">
    <source>
        <dbReference type="ARBA" id="ARBA00022670"/>
    </source>
</evidence>
<proteinExistence type="predicted"/>
<dbReference type="GO" id="GO:0006508">
    <property type="term" value="P:proteolysis"/>
    <property type="evidence" value="ECO:0007669"/>
    <property type="project" value="UniProtKB-KW"/>
</dbReference>
<dbReference type="PIRSF" id="PIRSF036365">
    <property type="entry name" value="Astacin_nematoda"/>
    <property type="match status" value="1"/>
</dbReference>
<dbReference type="InterPro" id="IPR017050">
    <property type="entry name" value="Metallopeptidase_nem"/>
</dbReference>
<name>A0A0D6LAY9_9BILA</name>
<dbReference type="Pfam" id="PF01400">
    <property type="entry name" value="Astacin"/>
    <property type="match status" value="1"/>
</dbReference>
<evidence type="ECO:0000256" key="11">
    <source>
        <dbReference type="PIRNR" id="PIRNR036365"/>
    </source>
</evidence>
<keyword evidence="10" id="KW-0325">Glycoprotein</keyword>
<evidence type="ECO:0000256" key="5">
    <source>
        <dbReference type="ARBA" id="ARBA00022723"/>
    </source>
</evidence>
<evidence type="ECO:0000256" key="6">
    <source>
        <dbReference type="ARBA" id="ARBA00022801"/>
    </source>
</evidence>
<evidence type="ECO:0000256" key="3">
    <source>
        <dbReference type="ARBA" id="ARBA00022536"/>
    </source>
</evidence>
<dbReference type="GO" id="GO:0004222">
    <property type="term" value="F:metalloendopeptidase activity"/>
    <property type="evidence" value="ECO:0007669"/>
    <property type="project" value="UniProtKB-UniRule"/>
</dbReference>
<evidence type="ECO:0000256" key="9">
    <source>
        <dbReference type="ARBA" id="ARBA00023157"/>
    </source>
</evidence>
<dbReference type="InterPro" id="IPR001506">
    <property type="entry name" value="Peptidase_M12A"/>
</dbReference>
<keyword evidence="2 11" id="KW-0964">Secreted</keyword>
<keyword evidence="8 12" id="KW-0482">Metalloprotease</keyword>
<keyword evidence="9" id="KW-1015">Disulfide bond</keyword>
<dbReference type="InterPro" id="IPR035914">
    <property type="entry name" value="Sperma_CUB_dom_sf"/>
</dbReference>
<reference evidence="15 16" key="1">
    <citation type="submission" date="2013-05" db="EMBL/GenBank/DDBJ databases">
        <title>Draft genome of the parasitic nematode Anyclostoma ceylanicum.</title>
        <authorList>
            <person name="Mitreva M."/>
        </authorList>
    </citation>
    <scope>NUCLEOTIDE SEQUENCE [LARGE SCALE GENOMIC DNA]</scope>
</reference>
<dbReference type="SUPFAM" id="SSF55486">
    <property type="entry name" value="Metalloproteases ('zincins'), catalytic domain"/>
    <property type="match status" value="1"/>
</dbReference>
<dbReference type="GO" id="GO:0005576">
    <property type="term" value="C:extracellular region"/>
    <property type="evidence" value="ECO:0007669"/>
    <property type="project" value="UniProtKB-SubCell"/>
</dbReference>
<feature type="active site" evidence="12">
    <location>
        <position position="90"/>
    </location>
</feature>
<evidence type="ECO:0000256" key="10">
    <source>
        <dbReference type="ARBA" id="ARBA00023180"/>
    </source>
</evidence>
<evidence type="ECO:0000259" key="14">
    <source>
        <dbReference type="PROSITE" id="PS51864"/>
    </source>
</evidence>
<dbReference type="AlphaFoldDB" id="A0A0D6LAY9"/>
<dbReference type="Gene3D" id="2.60.120.290">
    <property type="entry name" value="Spermadhesin, CUB domain"/>
    <property type="match status" value="1"/>
</dbReference>
<dbReference type="PROSITE" id="PS51864">
    <property type="entry name" value="ASTACIN"/>
    <property type="match status" value="1"/>
</dbReference>
<keyword evidence="6 12" id="KW-0378">Hydrolase</keyword>
<evidence type="ECO:0000313" key="16">
    <source>
        <dbReference type="Proteomes" id="UP000054495"/>
    </source>
</evidence>
<organism evidence="15 16">
    <name type="scientific">Ancylostoma ceylanicum</name>
    <dbReference type="NCBI Taxonomy" id="53326"/>
    <lineage>
        <taxon>Eukaryota</taxon>
        <taxon>Metazoa</taxon>
        <taxon>Ecdysozoa</taxon>
        <taxon>Nematoda</taxon>
        <taxon>Chromadorea</taxon>
        <taxon>Rhabditida</taxon>
        <taxon>Rhabditina</taxon>
        <taxon>Rhabditomorpha</taxon>
        <taxon>Strongyloidea</taxon>
        <taxon>Ancylostomatidae</taxon>
        <taxon>Ancylostomatinae</taxon>
        <taxon>Ancylostoma</taxon>
    </lineage>
</organism>
<dbReference type="PANTHER" id="PTHR10127">
    <property type="entry name" value="DISCOIDIN, CUB, EGF, LAMININ , AND ZINC METALLOPROTEASE DOMAIN CONTAINING"/>
    <property type="match status" value="1"/>
</dbReference>
<dbReference type="EMBL" id="KE125446">
    <property type="protein sequence ID" value="EPB68383.1"/>
    <property type="molecule type" value="Genomic_DNA"/>
</dbReference>
<dbReference type="GO" id="GO:0018996">
    <property type="term" value="P:molting cycle, collagen and cuticulin-based cuticle"/>
    <property type="evidence" value="ECO:0007669"/>
    <property type="project" value="InterPro"/>
</dbReference>
<dbReference type="PANTHER" id="PTHR10127:SF780">
    <property type="entry name" value="METALLOENDOPEPTIDASE"/>
    <property type="match status" value="1"/>
</dbReference>
<dbReference type="SMART" id="SM00235">
    <property type="entry name" value="ZnMc"/>
    <property type="match status" value="1"/>
</dbReference>
<keyword evidence="7 12" id="KW-0862">Zinc</keyword>
<feature type="binding site" evidence="12">
    <location>
        <position position="93"/>
    </location>
    <ligand>
        <name>Zn(2+)</name>
        <dbReference type="ChEBI" id="CHEBI:29105"/>
        <note>catalytic</note>
    </ligand>
</feature>
<keyword evidence="5 12" id="KW-0479">Metal-binding</keyword>
<keyword evidence="16" id="KW-1185">Reference proteome</keyword>
<dbReference type="InterPro" id="IPR024079">
    <property type="entry name" value="MetalloPept_cat_dom_sf"/>
</dbReference>
<keyword evidence="3" id="KW-0245">EGF-like domain</keyword>
<feature type="domain" description="Peptidase M12A" evidence="14">
    <location>
        <begin position="1"/>
        <end position="190"/>
    </location>
</feature>
<dbReference type="PRINTS" id="PR00480">
    <property type="entry name" value="ASTACIN"/>
</dbReference>
<dbReference type="Gene3D" id="3.40.390.10">
    <property type="entry name" value="Collagenase (Catalytic Domain)"/>
    <property type="match status" value="1"/>
</dbReference>
<comment type="cofactor">
    <cofactor evidence="12 13">
        <name>Zn(2+)</name>
        <dbReference type="ChEBI" id="CHEBI:29105"/>
    </cofactor>
    <text evidence="12 13">Binds 1 zinc ion per subunit.</text>
</comment>
<comment type="subcellular location">
    <subcellularLocation>
        <location evidence="1 11">Secreted</location>
    </subcellularLocation>
</comment>
<evidence type="ECO:0000256" key="8">
    <source>
        <dbReference type="ARBA" id="ARBA00023049"/>
    </source>
</evidence>
<protein>
    <recommendedName>
        <fullName evidence="11">Zinc metalloproteinase</fullName>
    </recommendedName>
</protein>
<comment type="caution">
    <text evidence="12">Lacks conserved residue(s) required for the propagation of feature annotation.</text>
</comment>
<sequence>MNVAKDRKQTPIDENDGTWGILRWKRQVFTGEKYKWKEGINYKFDEDTSNEGLFVTTLYDACASDVGRVGEWQNLYLGKSCQDFGGMAHELGHALGLLHTMSRRDRDDYIFVDLTNIKLEYAEEFEKHEKTKFYGQRYDFGSIMHYRQRSGFSTLDYLIIPVDSKYKDTLGSKMISFTDITMINRHYNCAEKCKSASPDQCKNGGYPHPRNCSRCLCPSGYGGIDCNERPSDGCGLELEATETWQNLTIDIQNEDSNKYLDGYKKCNYWIKSPEKTRIKIRLEDLRFNATAGCTNNGIEINVKKDKTLTGYRFCYTNFEEVVLSPRFNIAPIIAYSRIKDTGTAIISYRYVKTSKDDEQQD</sequence>
<evidence type="ECO:0000256" key="1">
    <source>
        <dbReference type="ARBA" id="ARBA00004613"/>
    </source>
</evidence>
<dbReference type="InterPro" id="IPR006026">
    <property type="entry name" value="Peptidase_Metallo"/>
</dbReference>
<evidence type="ECO:0000313" key="15">
    <source>
        <dbReference type="EMBL" id="EPB68383.1"/>
    </source>
</evidence>
<gene>
    <name evidence="15" type="ORF">ANCCEY_12530</name>
</gene>
<feature type="binding site" evidence="12">
    <location>
        <position position="89"/>
    </location>
    <ligand>
        <name>Zn(2+)</name>
        <dbReference type="ChEBI" id="CHEBI:29105"/>
        <note>catalytic</note>
    </ligand>
</feature>
<dbReference type="GO" id="GO:0008270">
    <property type="term" value="F:zinc ion binding"/>
    <property type="evidence" value="ECO:0007669"/>
    <property type="project" value="UniProtKB-UniRule"/>
</dbReference>
<accession>A0A0D6LAY9</accession>
<evidence type="ECO:0000256" key="13">
    <source>
        <dbReference type="RuleBase" id="RU361183"/>
    </source>
</evidence>
<evidence type="ECO:0000256" key="12">
    <source>
        <dbReference type="PROSITE-ProRule" id="PRU01211"/>
    </source>
</evidence>